<dbReference type="EMBL" id="CP072642">
    <property type="protein sequence ID" value="QUV93394.1"/>
    <property type="molecule type" value="Genomic_DNA"/>
</dbReference>
<dbReference type="Proteomes" id="UP000677668">
    <property type="component" value="Chromosome 1"/>
</dbReference>
<dbReference type="InterPro" id="IPR006058">
    <property type="entry name" value="2Fe2S_fd_BS"/>
</dbReference>
<keyword evidence="2" id="KW-1185">Reference proteome</keyword>
<organism evidence="1 2">
    <name type="scientific">Chloracidobacterium sp. N</name>
    <dbReference type="NCBI Taxonomy" id="2821540"/>
    <lineage>
        <taxon>Bacteria</taxon>
        <taxon>Pseudomonadati</taxon>
        <taxon>Acidobacteriota</taxon>
        <taxon>Terriglobia</taxon>
        <taxon>Terriglobales</taxon>
        <taxon>Acidobacteriaceae</taxon>
        <taxon>Chloracidobacterium</taxon>
        <taxon>Chloracidobacterium aggregatum</taxon>
    </lineage>
</organism>
<dbReference type="SUPFAM" id="SSF54292">
    <property type="entry name" value="2Fe-2S ferredoxin-like"/>
    <property type="match status" value="1"/>
</dbReference>
<reference evidence="1 2" key="1">
    <citation type="submission" date="2021-03" db="EMBL/GenBank/DDBJ databases">
        <title>Genomic and phenotypic characterization of Chloracidobacterium isolates provides evidence for multiple species.</title>
        <authorList>
            <person name="Saini M.K."/>
            <person name="Costas A.M.G."/>
            <person name="Tank M."/>
            <person name="Bryant D.A."/>
        </authorList>
    </citation>
    <scope>NUCLEOTIDE SEQUENCE [LARGE SCALE GENOMIC DNA]</scope>
    <source>
        <strain evidence="1 2">N</strain>
    </source>
</reference>
<proteinExistence type="predicted"/>
<dbReference type="InterPro" id="IPR036010">
    <property type="entry name" value="2Fe-2S_ferredoxin-like_sf"/>
</dbReference>
<evidence type="ECO:0000313" key="2">
    <source>
        <dbReference type="Proteomes" id="UP000677668"/>
    </source>
</evidence>
<name>A0ABX8AXH5_9BACT</name>
<dbReference type="RefSeq" id="WP_211421777.1">
    <property type="nucleotide sequence ID" value="NZ_CP072642.1"/>
</dbReference>
<evidence type="ECO:0000313" key="1">
    <source>
        <dbReference type="EMBL" id="QUV93394.1"/>
    </source>
</evidence>
<sequence length="114" mass="12910">MFATPPAEIFEPYERLIPIEVLGRVVHVPENNVILRGFQFLDMEGISYGDFCWNGDCTNCQIRYFRPGEDRERPALSCRIRVREGMRIVGLSPHIRLRCLSGSEPPSNLTAASG</sequence>
<protein>
    <submittedName>
        <fullName evidence="1">2Fe-2S iron-sulfur cluster binding domain-containing protein</fullName>
    </submittedName>
</protein>
<accession>A0ABX8AXH5</accession>
<dbReference type="PROSITE" id="PS00197">
    <property type="entry name" value="2FE2S_FER_1"/>
    <property type="match status" value="1"/>
</dbReference>
<gene>
    <name evidence="1" type="ORF">J8C05_08440</name>
</gene>